<evidence type="ECO:0000256" key="1">
    <source>
        <dbReference type="ARBA" id="ARBA00012552"/>
    </source>
</evidence>
<keyword evidence="6" id="KW-0694">RNA-binding</keyword>
<dbReference type="CDD" id="cd18787">
    <property type="entry name" value="SF2_C_DEAD"/>
    <property type="match status" value="1"/>
</dbReference>
<evidence type="ECO:0000313" key="11">
    <source>
        <dbReference type="Proteomes" id="UP000266841"/>
    </source>
</evidence>
<feature type="region of interest" description="Disordered" evidence="8">
    <location>
        <begin position="276"/>
        <end position="316"/>
    </location>
</feature>
<organism evidence="10 11">
    <name type="scientific">Thalassiosira oceanica</name>
    <name type="common">Marine diatom</name>
    <dbReference type="NCBI Taxonomy" id="159749"/>
    <lineage>
        <taxon>Eukaryota</taxon>
        <taxon>Sar</taxon>
        <taxon>Stramenopiles</taxon>
        <taxon>Ochrophyta</taxon>
        <taxon>Bacillariophyta</taxon>
        <taxon>Coscinodiscophyceae</taxon>
        <taxon>Thalassiosirophycidae</taxon>
        <taxon>Thalassiosirales</taxon>
        <taxon>Thalassiosiraceae</taxon>
        <taxon>Thalassiosira</taxon>
    </lineage>
</organism>
<gene>
    <name evidence="10" type="ORF">THAOC_28888</name>
</gene>
<dbReference type="GO" id="GO:0003723">
    <property type="term" value="F:RNA binding"/>
    <property type="evidence" value="ECO:0007669"/>
    <property type="project" value="UniProtKB-KW"/>
</dbReference>
<dbReference type="PANTHER" id="PTHR47959:SF15">
    <property type="entry name" value="RNA HELICASE"/>
    <property type="match status" value="1"/>
</dbReference>
<dbReference type="GO" id="GO:0005524">
    <property type="term" value="F:ATP binding"/>
    <property type="evidence" value="ECO:0007669"/>
    <property type="project" value="UniProtKB-KW"/>
</dbReference>
<keyword evidence="3" id="KW-0378">Hydrolase</keyword>
<dbReference type="Pfam" id="PF00271">
    <property type="entry name" value="Helicase_C"/>
    <property type="match status" value="1"/>
</dbReference>
<evidence type="ECO:0000259" key="9">
    <source>
        <dbReference type="PROSITE" id="PS51194"/>
    </source>
</evidence>
<evidence type="ECO:0000256" key="2">
    <source>
        <dbReference type="ARBA" id="ARBA00022741"/>
    </source>
</evidence>
<accession>K0RZ07</accession>
<reference evidence="10 11" key="1">
    <citation type="journal article" date="2012" name="Genome Biol.">
        <title>Genome and low-iron response of an oceanic diatom adapted to chronic iron limitation.</title>
        <authorList>
            <person name="Lommer M."/>
            <person name="Specht M."/>
            <person name="Roy A.S."/>
            <person name="Kraemer L."/>
            <person name="Andreson R."/>
            <person name="Gutowska M.A."/>
            <person name="Wolf J."/>
            <person name="Bergner S.V."/>
            <person name="Schilhabel M.B."/>
            <person name="Klostermeier U.C."/>
            <person name="Beiko R.G."/>
            <person name="Rosenstiel P."/>
            <person name="Hippler M."/>
            <person name="Laroche J."/>
        </authorList>
    </citation>
    <scope>NUCLEOTIDE SEQUENCE [LARGE SCALE GENOMIC DNA]</scope>
    <source>
        <strain evidence="10 11">CCMP1005</strain>
    </source>
</reference>
<dbReference type="SMART" id="SM00490">
    <property type="entry name" value="HELICc"/>
    <property type="match status" value="1"/>
</dbReference>
<evidence type="ECO:0000256" key="4">
    <source>
        <dbReference type="ARBA" id="ARBA00022806"/>
    </source>
</evidence>
<evidence type="ECO:0000256" key="5">
    <source>
        <dbReference type="ARBA" id="ARBA00022840"/>
    </source>
</evidence>
<dbReference type="eggNOG" id="KOG0344">
    <property type="taxonomic scope" value="Eukaryota"/>
</dbReference>
<keyword evidence="2" id="KW-0547">Nucleotide-binding</keyword>
<feature type="compositionally biased region" description="Basic residues" evidence="8">
    <location>
        <begin position="298"/>
        <end position="307"/>
    </location>
</feature>
<comment type="caution">
    <text evidence="10">The sequence shown here is derived from an EMBL/GenBank/DDBJ whole genome shotgun (WGS) entry which is preliminary data.</text>
</comment>
<feature type="region of interest" description="Disordered" evidence="8">
    <location>
        <begin position="1"/>
        <end position="49"/>
    </location>
</feature>
<dbReference type="EMBL" id="AGNL01040804">
    <property type="protein sequence ID" value="EJK51897.1"/>
    <property type="molecule type" value="Genomic_DNA"/>
</dbReference>
<dbReference type="InterPro" id="IPR001650">
    <property type="entry name" value="Helicase_C-like"/>
</dbReference>
<evidence type="ECO:0000256" key="8">
    <source>
        <dbReference type="SAM" id="MobiDB-lite"/>
    </source>
</evidence>
<dbReference type="GO" id="GO:0005829">
    <property type="term" value="C:cytosol"/>
    <property type="evidence" value="ECO:0007669"/>
    <property type="project" value="TreeGrafter"/>
</dbReference>
<feature type="non-terminal residue" evidence="10">
    <location>
        <position position="1"/>
    </location>
</feature>
<dbReference type="InterPro" id="IPR050079">
    <property type="entry name" value="DEAD_box_RNA_helicase"/>
</dbReference>
<name>K0RZ07_THAOC</name>
<keyword evidence="11" id="KW-1185">Reference proteome</keyword>
<proteinExistence type="predicted"/>
<feature type="compositionally biased region" description="Gly residues" evidence="8">
    <location>
        <begin position="17"/>
        <end position="42"/>
    </location>
</feature>
<evidence type="ECO:0000256" key="6">
    <source>
        <dbReference type="ARBA" id="ARBA00022884"/>
    </source>
</evidence>
<keyword evidence="5" id="KW-0067">ATP-binding</keyword>
<dbReference type="Proteomes" id="UP000266841">
    <property type="component" value="Unassembled WGS sequence"/>
</dbReference>
<evidence type="ECO:0000256" key="7">
    <source>
        <dbReference type="ARBA" id="ARBA00047984"/>
    </source>
</evidence>
<dbReference type="PANTHER" id="PTHR47959">
    <property type="entry name" value="ATP-DEPENDENT RNA HELICASE RHLE-RELATED"/>
    <property type="match status" value="1"/>
</dbReference>
<dbReference type="GO" id="GO:0003724">
    <property type="term" value="F:RNA helicase activity"/>
    <property type="evidence" value="ECO:0007669"/>
    <property type="project" value="UniProtKB-EC"/>
</dbReference>
<dbReference type="AlphaFoldDB" id="K0RZ07"/>
<dbReference type="OrthoDB" id="360161at2759"/>
<dbReference type="GO" id="GO:0016787">
    <property type="term" value="F:hydrolase activity"/>
    <property type="evidence" value="ECO:0007669"/>
    <property type="project" value="UniProtKB-KW"/>
</dbReference>
<comment type="catalytic activity">
    <reaction evidence="7">
        <text>ATP + H2O = ADP + phosphate + H(+)</text>
        <dbReference type="Rhea" id="RHEA:13065"/>
        <dbReference type="ChEBI" id="CHEBI:15377"/>
        <dbReference type="ChEBI" id="CHEBI:15378"/>
        <dbReference type="ChEBI" id="CHEBI:30616"/>
        <dbReference type="ChEBI" id="CHEBI:43474"/>
        <dbReference type="ChEBI" id="CHEBI:456216"/>
        <dbReference type="EC" id="3.6.4.13"/>
    </reaction>
</comment>
<dbReference type="SUPFAM" id="SSF52540">
    <property type="entry name" value="P-loop containing nucleoside triphosphate hydrolases"/>
    <property type="match status" value="1"/>
</dbReference>
<protein>
    <recommendedName>
        <fullName evidence="1">RNA helicase</fullName>
        <ecNumber evidence="1">3.6.4.13</ecNumber>
    </recommendedName>
</protein>
<feature type="domain" description="Helicase C-terminal" evidence="9">
    <location>
        <begin position="129"/>
        <end position="273"/>
    </location>
</feature>
<feature type="region of interest" description="Disordered" evidence="8">
    <location>
        <begin position="88"/>
        <end position="109"/>
    </location>
</feature>
<sequence length="316" mass="33974">PGSWCSTRPTGCSTRATGGGSRGGGGKDGGGGGDGDGNGPGRQSGTSQSRTFLQQIDAVLSSLPPTATRALFSATLGPSVRHLSESILRGPPGRRHGGAVGGDSAASGASEHIRQELKFVGREEGKLLAIRQLVAEGIDPPVLVFVQSKERAQALFGELLYDGIRVDVVHAGRSHGQRELSVQRFRKGETWVLICTDLVARGVDFKGVNLVINYDLPPEGVTYVHRIGRTGRAGRPGRAVTLFTEADFDGLRSVANVMRLSGCDVPEWMLNMKKRRKDEGVRRRGDINTTPRSERDGGKKKRKRRRDKTKDKGEQG</sequence>
<evidence type="ECO:0000313" key="10">
    <source>
        <dbReference type="EMBL" id="EJK51897.1"/>
    </source>
</evidence>
<evidence type="ECO:0000256" key="3">
    <source>
        <dbReference type="ARBA" id="ARBA00022801"/>
    </source>
</evidence>
<dbReference type="PROSITE" id="PS51194">
    <property type="entry name" value="HELICASE_CTER"/>
    <property type="match status" value="1"/>
</dbReference>
<dbReference type="InterPro" id="IPR027417">
    <property type="entry name" value="P-loop_NTPase"/>
</dbReference>
<keyword evidence="4" id="KW-0347">Helicase</keyword>
<dbReference type="EC" id="3.6.4.13" evidence="1"/>
<feature type="compositionally biased region" description="Basic and acidic residues" evidence="8">
    <location>
        <begin position="277"/>
        <end position="297"/>
    </location>
</feature>
<dbReference type="Gene3D" id="3.40.50.300">
    <property type="entry name" value="P-loop containing nucleotide triphosphate hydrolases"/>
    <property type="match status" value="1"/>
</dbReference>